<protein>
    <submittedName>
        <fullName evidence="2">DUF1156 domain-containing protein</fullName>
    </submittedName>
</protein>
<organism evidence="2 3">
    <name type="scientific">Corynebacterium sanguinis</name>
    <dbReference type="NCBI Taxonomy" id="2594913"/>
    <lineage>
        <taxon>Bacteria</taxon>
        <taxon>Bacillati</taxon>
        <taxon>Actinomycetota</taxon>
        <taxon>Actinomycetes</taxon>
        <taxon>Mycobacteriales</taxon>
        <taxon>Corynebacteriaceae</taxon>
        <taxon>Corynebacterium</taxon>
    </lineage>
</organism>
<evidence type="ECO:0000313" key="2">
    <source>
        <dbReference type="EMBL" id="MBA4506246.1"/>
    </source>
</evidence>
<evidence type="ECO:0000313" key="3">
    <source>
        <dbReference type="Proteomes" id="UP000580709"/>
    </source>
</evidence>
<gene>
    <name evidence="2" type="ORF">H0H28_13195</name>
</gene>
<proteinExistence type="predicted"/>
<name>A0A838WST5_9CORY</name>
<keyword evidence="3" id="KW-1185">Reference proteome</keyword>
<comment type="caution">
    <text evidence="2">The sequence shown here is derived from an EMBL/GenBank/DDBJ whole genome shotgun (WGS) entry which is preliminary data.</text>
</comment>
<feature type="domain" description="DUF1156" evidence="1">
    <location>
        <begin position="13"/>
        <end position="73"/>
    </location>
</feature>
<sequence length="969" mass="107250">MTTSRPRVLIEDWLPVAELGIESRRERGAASALPPLSFLHIWWARRPLVASAAVALAGVMPAWTEELAESFPEAPEVRTESAYRAWLLRLVGILGDPVKGRRMIDAANAAGVKLQGNGYGYRQAFRNAVSRPDIDLLHTVLRRTWGELPTIGDPTAGGGSIPWAASRLGLPVVANDLNGVAASVLKAGVEIPATRGLDLLPDIRKWGDVLVKRVEKRLKEFFPLNEGESVIAYIWANAVPCPRTGRLVPLLTNKWLRKTAGKEAAVRMVTSSDGAELWKPHFEVTLGRAVDKLDASTGTMARGKAISPYDNLVIEGNYIKEAAQNGQMTQVLYAVAVRKPSGERTFRTPNERDREALDAADLYFGQVKEAWLASGILPTEEFPDGNDLRPKNYGLKRWIDFYTPRQALVHGTFGEEFARLIPEVRNELGPGAEDVLFELALMQGKALNWNSRLSSWDVSRQKMRSVFDRHDFAFKWTFAEFEGATALYSWCLDQLEDAYGGIARLLDETGAAELGKTERLEREVTVTQGSAASLTLGDGSVTHICMDPPYYDNVMYAELADYFYVWEKRTLGRLVPDYFHDDLTDKDNEAVANTARFAMMGKRKKALADLDYETKMTSIFSESRRVLAEDGVLSVMFTHKRAEAWDTLGMGLLQAGFTIETSWPVNTEAEVSLHQANMNSAASTIMLVCRKRADRDDDHKVYLDDIEHDIRRAARAAATRFQHDGIDGVDLLLSTYGPTLSVISQNWPVYSSTPDADGRDQLLRPEDALALAREEIVDLRRSRLVGQAAKVDGLTDFVLLAWDTFGAREFPFDTARLLALAVGGLDVDELERAKIVSKASGKVKLLTPKERLRRGADSELPGVTPEASSFEYVIDAVDTALYIADMDGQQAAKRFLDRHGYTSDAGFISTLQGLANAIPRTKVKGAWAVPEAGLIDTLCTLYFNDVVLPEAEEMAAPTDPNENTLFDVE</sequence>
<dbReference type="SUPFAM" id="SSF53335">
    <property type="entry name" value="S-adenosyl-L-methionine-dependent methyltransferases"/>
    <property type="match status" value="2"/>
</dbReference>
<dbReference type="AlphaFoldDB" id="A0A838WST5"/>
<dbReference type="Gene3D" id="3.40.50.150">
    <property type="entry name" value="Vaccinia Virus protein VP39"/>
    <property type="match status" value="1"/>
</dbReference>
<dbReference type="InterPro" id="IPR029063">
    <property type="entry name" value="SAM-dependent_MTases_sf"/>
</dbReference>
<accession>A0A838WST5</accession>
<dbReference type="Proteomes" id="UP000580709">
    <property type="component" value="Unassembled WGS sequence"/>
</dbReference>
<dbReference type="InterPro" id="IPR009537">
    <property type="entry name" value="DUF1156"/>
</dbReference>
<dbReference type="RefSeq" id="WP_136651049.1">
    <property type="nucleotide sequence ID" value="NZ_JACEOR010000610.1"/>
</dbReference>
<dbReference type="Pfam" id="PF06634">
    <property type="entry name" value="DUF1156"/>
    <property type="match status" value="1"/>
</dbReference>
<reference evidence="2 3" key="1">
    <citation type="submission" date="2020-07" db="EMBL/GenBank/DDBJ databases">
        <authorList>
            <person name="Khare M."/>
        </authorList>
    </citation>
    <scope>NUCLEOTIDE SEQUENCE [LARGE SCALE GENOMIC DNA]</scope>
    <source>
        <strain evidence="2 3">P8776</strain>
    </source>
</reference>
<evidence type="ECO:0000259" key="1">
    <source>
        <dbReference type="Pfam" id="PF06634"/>
    </source>
</evidence>
<dbReference type="EMBL" id="JACEOR010000610">
    <property type="protein sequence ID" value="MBA4506246.1"/>
    <property type="molecule type" value="Genomic_DNA"/>
</dbReference>